<protein>
    <recommendedName>
        <fullName evidence="9">Protein kinase domain-containing protein</fullName>
    </recommendedName>
</protein>
<dbReference type="InterPro" id="IPR004147">
    <property type="entry name" value="ABC1_dom"/>
</dbReference>
<dbReference type="PANTHER" id="PTHR10566">
    <property type="entry name" value="CHAPERONE-ACTIVITY OF BC1 COMPLEX CABC1 -RELATED"/>
    <property type="match status" value="1"/>
</dbReference>
<dbReference type="InterPro" id="IPR050154">
    <property type="entry name" value="UbiB_kinase"/>
</dbReference>
<gene>
    <name evidence="10" type="primary">ubiB</name>
    <name evidence="10" type="ORF">CKSOR_00062</name>
</gene>
<evidence type="ECO:0000256" key="6">
    <source>
        <dbReference type="ARBA" id="ARBA00022692"/>
    </source>
</evidence>
<dbReference type="KEGG" id="kso:CKSOR_00062"/>
<dbReference type="RefSeq" id="WP_108673631.1">
    <property type="nucleotide sequence ID" value="NZ_CP025628.1"/>
</dbReference>
<evidence type="ECO:0000256" key="2">
    <source>
        <dbReference type="ARBA" id="ARBA00009670"/>
    </source>
</evidence>
<keyword evidence="5" id="KW-0831">Ubiquinone biosynthesis</keyword>
<sequence>MSIFYRILYIIYTFIKYRLDFFLKNKFLFFKIARLWKKPKYSRGVSLRLFFEDLGPIFIKFGQLLSTRGDLIPDDIIQELSLLQEKVPAFSSNIAIAIIEKDFNNSINNIFKKFDHIPIASASVAQVHSAITNDGTKVAVKIIRPNINNIISYDIKILSILSWVLEKFFIDLKRLRLRKIVKEFDKYIHDELDLIQEASNCSQLRKNFQSSKVRQDMLIVPKVFWDITSKNVFTMEFMNGIPINNIDKINKSGIDISKLAINGVKIFFTQVFFDGFFHADMHPGNIYVSNHPNSLGKYIAMDFGIVCTLSEQDKNYLAQNFLAFFQRNYKKVAQLHIESGWVPKNTREEELENSIRAVCEPYFDRPLSQISLGKLLLRLFMLSKRFNIYIQPQLILLQKTLLNIEGLGLKLDPSLDIWNIARPYLEIWMKEQIGLKGFLKSMHNESIYWSKFIPQVPRLLHKQITNSISNEFILNEIKEIKKNNKMKKILIILLLFLIFFK</sequence>
<dbReference type="PANTHER" id="PTHR10566:SF113">
    <property type="entry name" value="PROTEIN ACTIVITY OF BC1 COMPLEX KINASE 7, CHLOROPLASTIC"/>
    <property type="match status" value="1"/>
</dbReference>
<comment type="pathway">
    <text evidence="1">Cofactor biosynthesis; ubiquinone biosynthesis [regulation].</text>
</comment>
<dbReference type="Pfam" id="PF03109">
    <property type="entry name" value="ABC1"/>
    <property type="match status" value="1"/>
</dbReference>
<dbReference type="GO" id="GO:0005524">
    <property type="term" value="F:ATP binding"/>
    <property type="evidence" value="ECO:0007669"/>
    <property type="project" value="InterPro"/>
</dbReference>
<dbReference type="AlphaFoldDB" id="A0A3S7J972"/>
<keyword evidence="4" id="KW-0997">Cell inner membrane</keyword>
<evidence type="ECO:0000256" key="1">
    <source>
        <dbReference type="ARBA" id="ARBA00005020"/>
    </source>
</evidence>
<dbReference type="Proteomes" id="UP000266796">
    <property type="component" value="Chromosome"/>
</dbReference>
<evidence type="ECO:0000313" key="10">
    <source>
        <dbReference type="EMBL" id="AWD32206.1"/>
    </source>
</evidence>
<dbReference type="GO" id="GO:0004672">
    <property type="term" value="F:protein kinase activity"/>
    <property type="evidence" value="ECO:0007669"/>
    <property type="project" value="InterPro"/>
</dbReference>
<keyword evidence="8" id="KW-0472">Membrane</keyword>
<dbReference type="OrthoDB" id="9795390at2"/>
<keyword evidence="11" id="KW-1185">Reference proteome</keyword>
<evidence type="ECO:0000256" key="5">
    <source>
        <dbReference type="ARBA" id="ARBA00022688"/>
    </source>
</evidence>
<name>A0A3S7J972_9PROT</name>
<evidence type="ECO:0000256" key="8">
    <source>
        <dbReference type="ARBA" id="ARBA00023136"/>
    </source>
</evidence>
<feature type="domain" description="Protein kinase" evidence="9">
    <location>
        <begin position="96"/>
        <end position="500"/>
    </location>
</feature>
<keyword evidence="6" id="KW-0812">Transmembrane</keyword>
<evidence type="ECO:0000259" key="9">
    <source>
        <dbReference type="PROSITE" id="PS50011"/>
    </source>
</evidence>
<accession>A0A3S7J972</accession>
<dbReference type="PROSITE" id="PS50011">
    <property type="entry name" value="PROTEIN_KINASE_DOM"/>
    <property type="match status" value="1"/>
</dbReference>
<keyword evidence="7" id="KW-1133">Transmembrane helix</keyword>
<dbReference type="NCBIfam" id="NF003404">
    <property type="entry name" value="PRK04750.1"/>
    <property type="match status" value="1"/>
</dbReference>
<dbReference type="NCBIfam" id="TIGR01982">
    <property type="entry name" value="UbiB"/>
    <property type="match status" value="1"/>
</dbReference>
<keyword evidence="3" id="KW-1003">Cell membrane</keyword>
<dbReference type="SUPFAM" id="SSF56112">
    <property type="entry name" value="Protein kinase-like (PK-like)"/>
    <property type="match status" value="1"/>
</dbReference>
<evidence type="ECO:0000256" key="3">
    <source>
        <dbReference type="ARBA" id="ARBA00022475"/>
    </source>
</evidence>
<dbReference type="InterPro" id="IPR011009">
    <property type="entry name" value="Kinase-like_dom_sf"/>
</dbReference>
<reference evidence="10 11" key="1">
    <citation type="journal article" date="2018" name="Parasitology">
        <title>The reduced genome of Candidatus Kinetoplastibacterium sorsogonicusi, the endosymbiont of Kentomonas sorsogonicus (Trypanosomatidae): loss of the haem-synthesis pathway.</title>
        <authorList>
            <person name="Silva F.M."/>
            <person name="Kostygov A.Y."/>
            <person name="Spodareva V.V."/>
            <person name="Butenko A."/>
            <person name="Tossou R."/>
            <person name="Lukes J."/>
            <person name="Yurchenko V."/>
            <person name="Alves J.M.P."/>
        </authorList>
    </citation>
    <scope>NUCLEOTIDE SEQUENCE [LARGE SCALE GENOMIC DNA]</scope>
    <source>
        <strain evidence="10 11">MF-08</strain>
    </source>
</reference>
<dbReference type="InterPro" id="IPR010232">
    <property type="entry name" value="UbiB"/>
</dbReference>
<comment type="similarity">
    <text evidence="2">Belongs to the protein kinase superfamily. ADCK protein kinase family.</text>
</comment>
<organism evidence="10 11">
    <name type="scientific">Candidatus Kinetoplastidibacterium kentomonadis</name>
    <dbReference type="NCBI Taxonomy" id="1576550"/>
    <lineage>
        <taxon>Bacteria</taxon>
        <taxon>Pseudomonadati</taxon>
        <taxon>Pseudomonadota</taxon>
        <taxon>Betaproteobacteria</taxon>
        <taxon>Candidatus Kinetoplastidibacterium</taxon>
    </lineage>
</organism>
<dbReference type="GO" id="GO:0006744">
    <property type="term" value="P:ubiquinone biosynthetic process"/>
    <property type="evidence" value="ECO:0007669"/>
    <property type="project" value="UniProtKB-UniPathway"/>
</dbReference>
<evidence type="ECO:0000313" key="11">
    <source>
        <dbReference type="Proteomes" id="UP000266796"/>
    </source>
</evidence>
<keyword evidence="10" id="KW-0808">Transferase</keyword>
<proteinExistence type="inferred from homology"/>
<dbReference type="UniPathway" id="UPA00232"/>
<dbReference type="InterPro" id="IPR000719">
    <property type="entry name" value="Prot_kinase_dom"/>
</dbReference>
<dbReference type="EMBL" id="CP025628">
    <property type="protein sequence ID" value="AWD32206.1"/>
    <property type="molecule type" value="Genomic_DNA"/>
</dbReference>
<evidence type="ECO:0000256" key="7">
    <source>
        <dbReference type="ARBA" id="ARBA00022989"/>
    </source>
</evidence>
<evidence type="ECO:0000256" key="4">
    <source>
        <dbReference type="ARBA" id="ARBA00022519"/>
    </source>
</evidence>